<feature type="region of interest" description="Disordered" evidence="1">
    <location>
        <begin position="1"/>
        <end position="33"/>
    </location>
</feature>
<evidence type="ECO:0000313" key="2">
    <source>
        <dbReference type="EMBL" id="PMD37124.1"/>
    </source>
</evidence>
<keyword evidence="3" id="KW-1185">Reference proteome</keyword>
<organism evidence="2 3">
    <name type="scientific">Hyaloscypha variabilis (strain UAMH 11265 / GT02V1 / F)</name>
    <name type="common">Meliniomyces variabilis</name>
    <dbReference type="NCBI Taxonomy" id="1149755"/>
    <lineage>
        <taxon>Eukaryota</taxon>
        <taxon>Fungi</taxon>
        <taxon>Dikarya</taxon>
        <taxon>Ascomycota</taxon>
        <taxon>Pezizomycotina</taxon>
        <taxon>Leotiomycetes</taxon>
        <taxon>Helotiales</taxon>
        <taxon>Hyaloscyphaceae</taxon>
        <taxon>Hyaloscypha</taxon>
        <taxon>Hyaloscypha variabilis</taxon>
    </lineage>
</organism>
<name>A0A2J6RF27_HYAVF</name>
<gene>
    <name evidence="2" type="ORF">L207DRAFT_585479</name>
</gene>
<accession>A0A2J6RF27</accession>
<reference evidence="2 3" key="1">
    <citation type="submission" date="2016-04" db="EMBL/GenBank/DDBJ databases">
        <title>A degradative enzymes factory behind the ericoid mycorrhizal symbiosis.</title>
        <authorList>
            <consortium name="DOE Joint Genome Institute"/>
            <person name="Martino E."/>
            <person name="Morin E."/>
            <person name="Grelet G."/>
            <person name="Kuo A."/>
            <person name="Kohler A."/>
            <person name="Daghino S."/>
            <person name="Barry K."/>
            <person name="Choi C."/>
            <person name="Cichocki N."/>
            <person name="Clum A."/>
            <person name="Copeland A."/>
            <person name="Hainaut M."/>
            <person name="Haridas S."/>
            <person name="Labutti K."/>
            <person name="Lindquist E."/>
            <person name="Lipzen A."/>
            <person name="Khouja H.-R."/>
            <person name="Murat C."/>
            <person name="Ohm R."/>
            <person name="Olson A."/>
            <person name="Spatafora J."/>
            <person name="Veneault-Fourrey C."/>
            <person name="Henrissat B."/>
            <person name="Grigoriev I."/>
            <person name="Martin F."/>
            <person name="Perotto S."/>
        </authorList>
    </citation>
    <scope>NUCLEOTIDE SEQUENCE [LARGE SCALE GENOMIC DNA]</scope>
    <source>
        <strain evidence="2 3">F</strain>
    </source>
</reference>
<proteinExistence type="predicted"/>
<dbReference type="AlphaFoldDB" id="A0A2J6RF27"/>
<dbReference type="EMBL" id="KZ613949">
    <property type="protein sequence ID" value="PMD37124.1"/>
    <property type="molecule type" value="Genomic_DNA"/>
</dbReference>
<sequence>MAPQIQKSSANRPNKRDATEMDQSASPKGPQLWLTSNLNVTSWRGLRAFAKSVDGFGPYMKTADDWTNHDWKFCPNSQRAGNPLELMQFATWEDSVDDTPSAKPAVVYFTGTFREQGSRIKEPALPNTSYYTNGKEGKGQL</sequence>
<evidence type="ECO:0000256" key="1">
    <source>
        <dbReference type="SAM" id="MobiDB-lite"/>
    </source>
</evidence>
<feature type="compositionally biased region" description="Polar residues" evidence="1">
    <location>
        <begin position="1"/>
        <end position="12"/>
    </location>
</feature>
<dbReference type="Proteomes" id="UP000235786">
    <property type="component" value="Unassembled WGS sequence"/>
</dbReference>
<protein>
    <submittedName>
        <fullName evidence="2">Uncharacterized protein</fullName>
    </submittedName>
</protein>
<evidence type="ECO:0000313" key="3">
    <source>
        <dbReference type="Proteomes" id="UP000235786"/>
    </source>
</evidence>